<dbReference type="InterPro" id="IPR001611">
    <property type="entry name" value="Leu-rich_rpt"/>
</dbReference>
<dbReference type="FunFam" id="3.80.10.10:FF:000111">
    <property type="entry name" value="LRR receptor-like serine/threonine-protein kinase ERECTA"/>
    <property type="match status" value="1"/>
</dbReference>
<proteinExistence type="inferred from homology"/>
<evidence type="ECO:0000256" key="3">
    <source>
        <dbReference type="ARBA" id="ARBA00022475"/>
    </source>
</evidence>
<reference evidence="13" key="1">
    <citation type="submission" date="2021-01" db="EMBL/GenBank/DDBJ databases">
        <authorList>
            <person name="Lovell J.T."/>
            <person name="Bentley N."/>
            <person name="Bhattarai G."/>
            <person name="Jenkins J.W."/>
            <person name="Sreedasyam A."/>
            <person name="Alarcon Y."/>
            <person name="Bock C."/>
            <person name="Boston L."/>
            <person name="Carlson J."/>
            <person name="Cervantes K."/>
            <person name="Clermont K."/>
            <person name="Krom N."/>
            <person name="Kubenka K."/>
            <person name="Mamidi S."/>
            <person name="Mattison C."/>
            <person name="Monteros M."/>
            <person name="Pisani C."/>
            <person name="Plott C."/>
            <person name="Rajasekar S."/>
            <person name="Rhein H.S."/>
            <person name="Rohla C."/>
            <person name="Song M."/>
            <person name="Hilaire R.S."/>
            <person name="Shu S."/>
            <person name="Wells L."/>
            <person name="Wang X."/>
            <person name="Webber J."/>
            <person name="Heerema R.J."/>
            <person name="Klein P."/>
            <person name="Conner P."/>
            <person name="Grauke L."/>
            <person name="Grimwood J."/>
            <person name="Schmutz J."/>
            <person name="Randall J.J."/>
        </authorList>
    </citation>
    <scope>NUCLEOTIDE SEQUENCE</scope>
    <source>
        <tissue evidence="13">Leaf</tissue>
    </source>
</reference>
<evidence type="ECO:0000256" key="12">
    <source>
        <dbReference type="SAM" id="Phobius"/>
    </source>
</evidence>
<evidence type="ECO:0000256" key="10">
    <source>
        <dbReference type="ARBA" id="ARBA00023170"/>
    </source>
</evidence>
<comment type="caution">
    <text evidence="13">The sequence shown here is derived from an EMBL/GenBank/DDBJ whole genome shotgun (WGS) entry which is preliminary data.</text>
</comment>
<dbReference type="GO" id="GO:0005886">
    <property type="term" value="C:plasma membrane"/>
    <property type="evidence" value="ECO:0007669"/>
    <property type="project" value="UniProtKB-SubCell"/>
</dbReference>
<evidence type="ECO:0000256" key="4">
    <source>
        <dbReference type="ARBA" id="ARBA00022614"/>
    </source>
</evidence>
<keyword evidence="7" id="KW-0677">Repeat</keyword>
<dbReference type="AlphaFoldDB" id="A0A922K2S4"/>
<dbReference type="EMBL" id="CM031825">
    <property type="protein sequence ID" value="KAG6729801.1"/>
    <property type="molecule type" value="Genomic_DNA"/>
</dbReference>
<keyword evidence="3" id="KW-1003">Cell membrane</keyword>
<evidence type="ECO:0000313" key="14">
    <source>
        <dbReference type="Proteomes" id="UP000811246"/>
    </source>
</evidence>
<evidence type="ECO:0000256" key="1">
    <source>
        <dbReference type="ARBA" id="ARBA00004251"/>
    </source>
</evidence>
<dbReference type="PANTHER" id="PTHR48062:SF52">
    <property type="entry name" value="RECEPTOR-LIKE PROTEIN 8-RELATED"/>
    <property type="match status" value="1"/>
</dbReference>
<gene>
    <name evidence="13" type="ORF">I3842_01G050300</name>
</gene>
<dbReference type="PANTHER" id="PTHR48062">
    <property type="entry name" value="RECEPTOR-LIKE PROTEIN 14"/>
    <property type="match status" value="1"/>
</dbReference>
<evidence type="ECO:0000256" key="2">
    <source>
        <dbReference type="ARBA" id="ARBA00009592"/>
    </source>
</evidence>
<dbReference type="InterPro" id="IPR051502">
    <property type="entry name" value="RLP_Defense_Trigger"/>
</dbReference>
<accession>A0A922K2S4</accession>
<evidence type="ECO:0000256" key="7">
    <source>
        <dbReference type="ARBA" id="ARBA00022737"/>
    </source>
</evidence>
<keyword evidence="9 12" id="KW-0472">Membrane</keyword>
<comment type="similarity">
    <text evidence="2">Belongs to the RLP family.</text>
</comment>
<organism evidence="13 14">
    <name type="scientific">Carya illinoinensis</name>
    <name type="common">Pecan</name>
    <dbReference type="NCBI Taxonomy" id="32201"/>
    <lineage>
        <taxon>Eukaryota</taxon>
        <taxon>Viridiplantae</taxon>
        <taxon>Streptophyta</taxon>
        <taxon>Embryophyta</taxon>
        <taxon>Tracheophyta</taxon>
        <taxon>Spermatophyta</taxon>
        <taxon>Magnoliopsida</taxon>
        <taxon>eudicotyledons</taxon>
        <taxon>Gunneridae</taxon>
        <taxon>Pentapetalae</taxon>
        <taxon>rosids</taxon>
        <taxon>fabids</taxon>
        <taxon>Fagales</taxon>
        <taxon>Juglandaceae</taxon>
        <taxon>Carya</taxon>
    </lineage>
</organism>
<evidence type="ECO:0000256" key="5">
    <source>
        <dbReference type="ARBA" id="ARBA00022692"/>
    </source>
</evidence>
<keyword evidence="8 12" id="KW-1133">Transmembrane helix</keyword>
<dbReference type="SMART" id="SM00369">
    <property type="entry name" value="LRR_TYP"/>
    <property type="match status" value="8"/>
</dbReference>
<dbReference type="Pfam" id="PF00560">
    <property type="entry name" value="LRR_1"/>
    <property type="match status" value="6"/>
</dbReference>
<name>A0A922K2S4_CARIL</name>
<evidence type="ECO:0000256" key="6">
    <source>
        <dbReference type="ARBA" id="ARBA00022729"/>
    </source>
</evidence>
<keyword evidence="6" id="KW-0732">Signal</keyword>
<sequence>MSNPYTSSEHLLPSWVEDDSKSECCGWERVTCNSTTRHVTELSLDNLKSSLGNPYYYTPETVAEVWSLNVSLLEPFKELRSLDLSLNAIDGWIVDEGFKRLALLKNLETLILDENDFDDSILPSLSRLTSLTTLSLANNQDLGLRGNGEGGWESLSRLENLEILDLSFCFLNKSSILQSLAAIKSLKNLNLAGNKLTGSLPINGTDNWQVENKINPSYNMSSRYAMSNDILDTISLVDLANFSKLEILDISENLFTGSVSPSIRELFSLKALSLSSNELNGTLPTREFCTWKKLEELDLSLNGFEGILPPCINNMTSLRFLDVSENHFKGDISSYVGASQTSLEYIDFSYNQFEGLFSLSLFANHSKLEVIRFFNENKKLEIETENPAGWVPLFQLKVLQMTNCSLNKLASNIPTFLLDQHELEELRDNFFMGHLHFQLQQHTYMSRMDVSKNQMVGKLQENIGKMYPNLNYLNLSRNHFEGNLPSSIGDMTILEALDLSFNEFSGEIPRELASNASWEMDLNLAFNNFHGQILLEQLKSTLTLQMSGNQFTSILPMVNSTYSHLSYNFHGQILLEQLKSTLTLQMSGNQFTSILPMVNSTYSHLSYLDISQNDISGVIPKGLIGNITNLVALIMANNSFYGQIPCDLSAIGTLDLSHNLFIGSLPVCLNLPKLEHLYLQGNKFTGSIPKGLFNFSSLLTLDMRDNSFSGSISIEIKQLQDLKVLLLSGNHFTGIIPNQLCLLKMISIMDLSNNAFYGTIPQCFHNIYFGKIGATNFNYFIRESGLMNLDRVPYMYKGLLEKSVEIYRSFGYLDAEVKIEFGSVLVHMSGLDLSCNNLTGGIPLELGQISSIIALNLSHNQLDGTIPKTFSNLALLESLDLSHNSLSGEIPSVLIDLNFLAVFNVAYNNLSGKLPDMKAQFGTFEKSSYEGNLFLCGPPLDKSCSKVNESYPTPTQSSNAGDKKWYQVDPLVFRTSFLVSFIIFFFTVMSLLYINHYWLQRCYNFMEDLIYSCYYFVFDTSKRLSNCLCNI</sequence>
<dbReference type="InterPro" id="IPR003591">
    <property type="entry name" value="Leu-rich_rpt_typical-subtyp"/>
</dbReference>
<keyword evidence="10" id="KW-0675">Receptor</keyword>
<keyword evidence="11" id="KW-0325">Glycoprotein</keyword>
<evidence type="ECO:0000256" key="9">
    <source>
        <dbReference type="ARBA" id="ARBA00023136"/>
    </source>
</evidence>
<feature type="transmembrane region" description="Helical" evidence="12">
    <location>
        <begin position="971"/>
        <end position="994"/>
    </location>
</feature>
<evidence type="ECO:0000256" key="11">
    <source>
        <dbReference type="ARBA" id="ARBA00023180"/>
    </source>
</evidence>
<dbReference type="Proteomes" id="UP000811246">
    <property type="component" value="Chromosome 1"/>
</dbReference>
<evidence type="ECO:0008006" key="15">
    <source>
        <dbReference type="Google" id="ProtNLM"/>
    </source>
</evidence>
<keyword evidence="4" id="KW-0433">Leucine-rich repeat</keyword>
<evidence type="ECO:0000256" key="8">
    <source>
        <dbReference type="ARBA" id="ARBA00022989"/>
    </source>
</evidence>
<dbReference type="FunFam" id="3.80.10.10:FF:000095">
    <property type="entry name" value="LRR receptor-like serine/threonine-protein kinase GSO1"/>
    <property type="match status" value="1"/>
</dbReference>
<protein>
    <recommendedName>
        <fullName evidence="15">Leucine-rich repeat-containing N-terminal plant-type domain-containing protein</fullName>
    </recommendedName>
</protein>
<keyword evidence="5 12" id="KW-0812">Transmembrane</keyword>
<evidence type="ECO:0000313" key="13">
    <source>
        <dbReference type="EMBL" id="KAG6729801.1"/>
    </source>
</evidence>
<comment type="subcellular location">
    <subcellularLocation>
        <location evidence="1">Cell membrane</location>
        <topology evidence="1">Single-pass type I membrane protein</topology>
    </subcellularLocation>
</comment>
<dbReference type="Pfam" id="PF13855">
    <property type="entry name" value="LRR_8"/>
    <property type="match status" value="1"/>
</dbReference>